<feature type="domain" description="Trichome birefringence-like C-terminal" evidence="3">
    <location>
        <begin position="99"/>
        <end position="363"/>
    </location>
</feature>
<evidence type="ECO:0000256" key="2">
    <source>
        <dbReference type="SAM" id="SignalP"/>
    </source>
</evidence>
<dbReference type="GO" id="GO:0005794">
    <property type="term" value="C:Golgi apparatus"/>
    <property type="evidence" value="ECO:0007669"/>
    <property type="project" value="TreeGrafter"/>
</dbReference>
<proteinExistence type="inferred from homology"/>
<feature type="chain" id="PRO_5012643808" description="Trichome birefringence-like C-terminal domain-containing protein" evidence="2">
    <location>
        <begin position="21"/>
        <end position="370"/>
    </location>
</feature>
<dbReference type="Proteomes" id="UP000193642">
    <property type="component" value="Unassembled WGS sequence"/>
</dbReference>
<dbReference type="EMBL" id="MCGO01000007">
    <property type="protein sequence ID" value="ORY50424.1"/>
    <property type="molecule type" value="Genomic_DNA"/>
</dbReference>
<sequence length="370" mass="41719">MNRGLMIILLLPCSIMVALLIMTQLKAVSRRTVRTGIKSPKWKHIASNQSDYIAAYRTCPLLDNQDNCSLSRLESIASWQLVSQLPDLTTLQDSCIAGQIIGISGDSLSRQSFHSIVCLFHAYGFIVSLSDSDTTATISSNTIPSKTLLTFHWTSNHLNPYLIGFDGQRPSPTLKKGLHPSLQSLLSNHRLDHLLLNTGLWLDPSSFLDRINPTTGSPETWLTEYEKTITETINALSTTNTLASQKTKITFRNTPFRHFKTVQDSSNPLGGCPKSRDDWSEGWGPNFNSSVTDYPLSYAEIQQNVRLEEFIHEARREHPELQWQDVLDAAFIAENREDAHTSFTDCSHYCLPGVPDAWNMIWLARYWDSC</sequence>
<evidence type="ECO:0000313" key="4">
    <source>
        <dbReference type="EMBL" id="ORY50424.1"/>
    </source>
</evidence>
<comment type="similarity">
    <text evidence="1">Belongs to the PC-esterase family. TBL subfamily.</text>
</comment>
<dbReference type="PANTHER" id="PTHR32285">
    <property type="entry name" value="PROTEIN TRICHOME BIREFRINGENCE-LIKE 9-RELATED"/>
    <property type="match status" value="1"/>
</dbReference>
<protein>
    <recommendedName>
        <fullName evidence="3">Trichome birefringence-like C-terminal domain-containing protein</fullName>
    </recommendedName>
</protein>
<evidence type="ECO:0000313" key="5">
    <source>
        <dbReference type="Proteomes" id="UP000193642"/>
    </source>
</evidence>
<dbReference type="GO" id="GO:0016413">
    <property type="term" value="F:O-acetyltransferase activity"/>
    <property type="evidence" value="ECO:0007669"/>
    <property type="project" value="InterPro"/>
</dbReference>
<dbReference type="AlphaFoldDB" id="A0A1Y2CUB5"/>
<dbReference type="Pfam" id="PF13839">
    <property type="entry name" value="PC-Esterase"/>
    <property type="match status" value="1"/>
</dbReference>
<name>A0A1Y2CUB5_9FUNG</name>
<evidence type="ECO:0000259" key="3">
    <source>
        <dbReference type="Pfam" id="PF13839"/>
    </source>
</evidence>
<dbReference type="InterPro" id="IPR026057">
    <property type="entry name" value="TBL_C"/>
</dbReference>
<dbReference type="OrthoDB" id="630188at2759"/>
<feature type="signal peptide" evidence="2">
    <location>
        <begin position="1"/>
        <end position="20"/>
    </location>
</feature>
<organism evidence="4 5">
    <name type="scientific">Rhizoclosmatium globosum</name>
    <dbReference type="NCBI Taxonomy" id="329046"/>
    <lineage>
        <taxon>Eukaryota</taxon>
        <taxon>Fungi</taxon>
        <taxon>Fungi incertae sedis</taxon>
        <taxon>Chytridiomycota</taxon>
        <taxon>Chytridiomycota incertae sedis</taxon>
        <taxon>Chytridiomycetes</taxon>
        <taxon>Chytridiales</taxon>
        <taxon>Chytriomycetaceae</taxon>
        <taxon>Rhizoclosmatium</taxon>
    </lineage>
</organism>
<evidence type="ECO:0000256" key="1">
    <source>
        <dbReference type="ARBA" id="ARBA00007727"/>
    </source>
</evidence>
<dbReference type="PANTHER" id="PTHR32285:SF235">
    <property type="entry name" value="PROTEIN TRICHOME BIREFRINGENCE-LIKE 16"/>
    <property type="match status" value="1"/>
</dbReference>
<dbReference type="InterPro" id="IPR029962">
    <property type="entry name" value="TBL"/>
</dbReference>
<accession>A0A1Y2CUB5</accession>
<comment type="caution">
    <text evidence="4">The sequence shown here is derived from an EMBL/GenBank/DDBJ whole genome shotgun (WGS) entry which is preliminary data.</text>
</comment>
<keyword evidence="5" id="KW-1185">Reference proteome</keyword>
<keyword evidence="2" id="KW-0732">Signal</keyword>
<gene>
    <name evidence="4" type="ORF">BCR33DRAFT_734386</name>
</gene>
<reference evidence="4 5" key="1">
    <citation type="submission" date="2016-07" db="EMBL/GenBank/DDBJ databases">
        <title>Pervasive Adenine N6-methylation of Active Genes in Fungi.</title>
        <authorList>
            <consortium name="DOE Joint Genome Institute"/>
            <person name="Mondo S.J."/>
            <person name="Dannebaum R.O."/>
            <person name="Kuo R.C."/>
            <person name="Labutti K."/>
            <person name="Haridas S."/>
            <person name="Kuo A."/>
            <person name="Salamov A."/>
            <person name="Ahrendt S.R."/>
            <person name="Lipzen A."/>
            <person name="Sullivan W."/>
            <person name="Andreopoulos W.B."/>
            <person name="Clum A."/>
            <person name="Lindquist E."/>
            <person name="Daum C."/>
            <person name="Ramamoorthy G.K."/>
            <person name="Gryganskyi A."/>
            <person name="Culley D."/>
            <person name="Magnuson J.K."/>
            <person name="James T.Y."/>
            <person name="O'Malley M.A."/>
            <person name="Stajich J.E."/>
            <person name="Spatafora J.W."/>
            <person name="Visel A."/>
            <person name="Grigoriev I.V."/>
        </authorList>
    </citation>
    <scope>NUCLEOTIDE SEQUENCE [LARGE SCALE GENOMIC DNA]</scope>
    <source>
        <strain evidence="4 5">JEL800</strain>
    </source>
</reference>